<feature type="domain" description="Response regulatory" evidence="5">
    <location>
        <begin position="6"/>
        <end position="122"/>
    </location>
</feature>
<dbReference type="SMART" id="SM00421">
    <property type="entry name" value="HTH_LUXR"/>
    <property type="match status" value="1"/>
</dbReference>
<dbReference type="InterPro" id="IPR058245">
    <property type="entry name" value="NreC/VraR/RcsB-like_REC"/>
</dbReference>
<dbReference type="OrthoDB" id="191163at2"/>
<dbReference type="PANTHER" id="PTHR45566:SF2">
    <property type="entry name" value="NARL SUBFAMILY"/>
    <property type="match status" value="1"/>
</dbReference>
<dbReference type="SUPFAM" id="SSF52172">
    <property type="entry name" value="CheY-like"/>
    <property type="match status" value="1"/>
</dbReference>
<evidence type="ECO:0000313" key="7">
    <source>
        <dbReference type="Proteomes" id="UP000095228"/>
    </source>
</evidence>
<dbReference type="STRING" id="1838286.Verru16b_01840"/>
<dbReference type="Pfam" id="PF00196">
    <property type="entry name" value="GerE"/>
    <property type="match status" value="1"/>
</dbReference>
<dbReference type="AlphaFoldDB" id="A0A1D8AV52"/>
<evidence type="ECO:0000259" key="4">
    <source>
        <dbReference type="PROSITE" id="PS50043"/>
    </source>
</evidence>
<gene>
    <name evidence="6" type="primary">liaR_2</name>
    <name evidence="6" type="ORF">Verru16b_01840</name>
</gene>
<dbReference type="PRINTS" id="PR00038">
    <property type="entry name" value="HTHLUXR"/>
</dbReference>
<dbReference type="InterPro" id="IPR011006">
    <property type="entry name" value="CheY-like_superfamily"/>
</dbReference>
<evidence type="ECO:0000313" key="6">
    <source>
        <dbReference type="EMBL" id="AOS44772.1"/>
    </source>
</evidence>
<feature type="domain" description="HTH luxR-type" evidence="4">
    <location>
        <begin position="138"/>
        <end position="203"/>
    </location>
</feature>
<evidence type="ECO:0000259" key="5">
    <source>
        <dbReference type="PROSITE" id="PS50110"/>
    </source>
</evidence>
<dbReference type="GO" id="GO:0006355">
    <property type="term" value="P:regulation of DNA-templated transcription"/>
    <property type="evidence" value="ECO:0007669"/>
    <property type="project" value="InterPro"/>
</dbReference>
<dbReference type="CDD" id="cd06170">
    <property type="entry name" value="LuxR_C_like"/>
    <property type="match status" value="1"/>
</dbReference>
<keyword evidence="1 3" id="KW-0597">Phosphoprotein</keyword>
<evidence type="ECO:0000256" key="2">
    <source>
        <dbReference type="ARBA" id="ARBA00023125"/>
    </source>
</evidence>
<feature type="modified residue" description="4-aspartylphosphate" evidence="3">
    <location>
        <position position="57"/>
    </location>
</feature>
<evidence type="ECO:0000256" key="1">
    <source>
        <dbReference type="ARBA" id="ARBA00022553"/>
    </source>
</evidence>
<keyword evidence="7" id="KW-1185">Reference proteome</keyword>
<dbReference type="GO" id="GO:0000160">
    <property type="term" value="P:phosphorelay signal transduction system"/>
    <property type="evidence" value="ECO:0007669"/>
    <property type="project" value="InterPro"/>
</dbReference>
<dbReference type="InterPro" id="IPR051015">
    <property type="entry name" value="EvgA-like"/>
</dbReference>
<dbReference type="SUPFAM" id="SSF46894">
    <property type="entry name" value="C-terminal effector domain of the bipartite response regulators"/>
    <property type="match status" value="1"/>
</dbReference>
<dbReference type="InterPro" id="IPR000792">
    <property type="entry name" value="Tscrpt_reg_LuxR_C"/>
</dbReference>
<dbReference type="Gene3D" id="3.40.50.2300">
    <property type="match status" value="1"/>
</dbReference>
<dbReference type="PANTHER" id="PTHR45566">
    <property type="entry name" value="HTH-TYPE TRANSCRIPTIONAL REGULATOR YHJB-RELATED"/>
    <property type="match status" value="1"/>
</dbReference>
<dbReference type="PROSITE" id="PS50043">
    <property type="entry name" value="HTH_LUXR_2"/>
    <property type="match status" value="1"/>
</dbReference>
<dbReference type="InterPro" id="IPR001789">
    <property type="entry name" value="Sig_transdc_resp-reg_receiver"/>
</dbReference>
<sequence>MPSPLQLLVVDDHPAFRAGLRALLNDDPRFSVVGEAGTVAEAVARHAELHPDVTLMDLNLQQESGLAAIRQLVAQRADVRVVVLSTFDMSEDIHLAFEAGARAYLLKDSSREEIIAAILAVSAGERVVPPKIQQRLGERRSRPALSAKELEILQLIVQGRSNKEIGAQLNITEFTVKGHLKNIFLKLQVADRTEAAIKAVWEGIVHLRPETFQS</sequence>
<organism evidence="6 7">
    <name type="scientific">Lacunisphaera limnophila</name>
    <dbReference type="NCBI Taxonomy" id="1838286"/>
    <lineage>
        <taxon>Bacteria</taxon>
        <taxon>Pseudomonadati</taxon>
        <taxon>Verrucomicrobiota</taxon>
        <taxon>Opitutia</taxon>
        <taxon>Opitutales</taxon>
        <taxon>Opitutaceae</taxon>
        <taxon>Lacunisphaera</taxon>
    </lineage>
</organism>
<dbReference type="KEGG" id="obg:Verru16b_01840"/>
<dbReference type="RefSeq" id="WP_069961992.1">
    <property type="nucleotide sequence ID" value="NZ_CP016094.1"/>
</dbReference>
<dbReference type="Pfam" id="PF00072">
    <property type="entry name" value="Response_reg"/>
    <property type="match status" value="1"/>
</dbReference>
<dbReference type="EMBL" id="CP016094">
    <property type="protein sequence ID" value="AOS44772.1"/>
    <property type="molecule type" value="Genomic_DNA"/>
</dbReference>
<dbReference type="GO" id="GO:0003677">
    <property type="term" value="F:DNA binding"/>
    <property type="evidence" value="ECO:0007669"/>
    <property type="project" value="UniProtKB-KW"/>
</dbReference>
<dbReference type="Proteomes" id="UP000095228">
    <property type="component" value="Chromosome"/>
</dbReference>
<dbReference type="PROSITE" id="PS00622">
    <property type="entry name" value="HTH_LUXR_1"/>
    <property type="match status" value="1"/>
</dbReference>
<keyword evidence="2" id="KW-0238">DNA-binding</keyword>
<reference evidence="6 7" key="1">
    <citation type="submission" date="2016-06" db="EMBL/GenBank/DDBJ databases">
        <title>Three novel species with peptidoglycan cell walls form the new genus Lacunisphaera gen. nov. in the family Opitutaceae of the verrucomicrobial subdivision 4.</title>
        <authorList>
            <person name="Rast P."/>
            <person name="Gloeckner I."/>
            <person name="Jogler M."/>
            <person name="Boedeker C."/>
            <person name="Jeske O."/>
            <person name="Wiegand S."/>
            <person name="Reinhardt R."/>
            <person name="Schumann P."/>
            <person name="Rohde M."/>
            <person name="Spring S."/>
            <person name="Gloeckner F.O."/>
            <person name="Jogler C."/>
        </authorList>
    </citation>
    <scope>NUCLEOTIDE SEQUENCE [LARGE SCALE GENOMIC DNA]</scope>
    <source>
        <strain evidence="6 7">IG16b</strain>
    </source>
</reference>
<dbReference type="PROSITE" id="PS50110">
    <property type="entry name" value="RESPONSE_REGULATORY"/>
    <property type="match status" value="1"/>
</dbReference>
<dbReference type="CDD" id="cd17535">
    <property type="entry name" value="REC_NarL-like"/>
    <property type="match status" value="1"/>
</dbReference>
<accession>A0A1D8AV52</accession>
<proteinExistence type="predicted"/>
<dbReference type="SMART" id="SM00448">
    <property type="entry name" value="REC"/>
    <property type="match status" value="1"/>
</dbReference>
<evidence type="ECO:0000256" key="3">
    <source>
        <dbReference type="PROSITE-ProRule" id="PRU00169"/>
    </source>
</evidence>
<name>A0A1D8AV52_9BACT</name>
<dbReference type="InterPro" id="IPR016032">
    <property type="entry name" value="Sig_transdc_resp-reg_C-effctor"/>
</dbReference>
<protein>
    <submittedName>
        <fullName evidence="6">Transcriptional regulatory protein LiaR</fullName>
    </submittedName>
</protein>